<dbReference type="CDD" id="cd16917">
    <property type="entry name" value="HATPase_UhpB-NarQ-NarX-like"/>
    <property type="match status" value="1"/>
</dbReference>
<evidence type="ECO:0000256" key="5">
    <source>
        <dbReference type="ARBA" id="ARBA00022741"/>
    </source>
</evidence>
<dbReference type="PANTHER" id="PTHR24421">
    <property type="entry name" value="NITRATE/NITRITE SENSOR PROTEIN NARX-RELATED"/>
    <property type="match status" value="1"/>
</dbReference>
<reference evidence="11 12" key="1">
    <citation type="submission" date="2018-03" db="EMBL/GenBank/DDBJ databases">
        <title>Genomic Encyclopedia of Archaeal and Bacterial Type Strains, Phase II (KMG-II): from individual species to whole genera.</title>
        <authorList>
            <person name="Goeker M."/>
        </authorList>
    </citation>
    <scope>NUCLEOTIDE SEQUENCE [LARGE SCALE GENOMIC DNA]</scope>
    <source>
        <strain evidence="11 12">DSM 44720</strain>
    </source>
</reference>
<comment type="catalytic activity">
    <reaction evidence="1">
        <text>ATP + protein L-histidine = ADP + protein N-phospho-L-histidine.</text>
        <dbReference type="EC" id="2.7.13.3"/>
    </reaction>
</comment>
<keyword evidence="5" id="KW-0547">Nucleotide-binding</keyword>
<gene>
    <name evidence="11" type="ORF">CLV43_10737</name>
</gene>
<dbReference type="AlphaFoldDB" id="A0A2T0T1B3"/>
<evidence type="ECO:0000256" key="4">
    <source>
        <dbReference type="ARBA" id="ARBA00022679"/>
    </source>
</evidence>
<sequence>MDGLRRQWPTALALSALLVTELTWLLPRHGPGPDLWVWLLTLPACAAALLAHRHAVAATAVAAAAVVLVTLVLQGFRPVGTHLEGLLSPLTLAETAACMVLVAVVVRQATPRASAATVAVFMAVSLHAAVVRTTFVWTQSNVVGSLLLGTVAVGTGWYFRSRDEDRERLLSSSVSGAQREERIALARELHDVVAHHVTGMLVQAQAALDVAEDDPGAAHRLLPGIVGSGKDAVGAMRRLVGTLRGGGPDVATTDLGADVLAVVERAREQGLPVRLRADLPPDLPPELGRSVLRLVQESLTNAHKHAVEPTEVDVALSWTPTALRVVVTDDGRQRSAGPAGYGIVGMRERVGILGGLFSAGPHDTGWQVLAELPREGRG</sequence>
<feature type="domain" description="Signal transduction histidine kinase subgroup 3 dimerisation and phosphoacceptor" evidence="10">
    <location>
        <begin position="181"/>
        <end position="245"/>
    </location>
</feature>
<keyword evidence="4" id="KW-0808">Transferase</keyword>
<keyword evidence="8" id="KW-0902">Two-component regulatory system</keyword>
<dbReference type="Pfam" id="PF07730">
    <property type="entry name" value="HisKA_3"/>
    <property type="match status" value="1"/>
</dbReference>
<dbReference type="RefSeq" id="WP_245886877.1">
    <property type="nucleotide sequence ID" value="NZ_PVTF01000007.1"/>
</dbReference>
<keyword evidence="9" id="KW-0812">Transmembrane</keyword>
<dbReference type="GO" id="GO:0000155">
    <property type="term" value="F:phosphorelay sensor kinase activity"/>
    <property type="evidence" value="ECO:0007669"/>
    <property type="project" value="InterPro"/>
</dbReference>
<feature type="transmembrane region" description="Helical" evidence="9">
    <location>
        <begin position="56"/>
        <end position="74"/>
    </location>
</feature>
<evidence type="ECO:0000313" key="11">
    <source>
        <dbReference type="EMBL" id="PRY39454.1"/>
    </source>
</evidence>
<dbReference type="InterPro" id="IPR011712">
    <property type="entry name" value="Sig_transdc_His_kin_sub3_dim/P"/>
</dbReference>
<feature type="transmembrane region" description="Helical" evidence="9">
    <location>
        <begin position="86"/>
        <end position="106"/>
    </location>
</feature>
<accession>A0A2T0T1B3</accession>
<dbReference type="Gene3D" id="1.20.5.1930">
    <property type="match status" value="1"/>
</dbReference>
<evidence type="ECO:0000256" key="9">
    <source>
        <dbReference type="SAM" id="Phobius"/>
    </source>
</evidence>
<keyword evidence="3" id="KW-0597">Phosphoprotein</keyword>
<keyword evidence="9" id="KW-1133">Transmembrane helix</keyword>
<dbReference type="GO" id="GO:0016020">
    <property type="term" value="C:membrane"/>
    <property type="evidence" value="ECO:0007669"/>
    <property type="project" value="InterPro"/>
</dbReference>
<keyword evidence="6 11" id="KW-0418">Kinase</keyword>
<evidence type="ECO:0000256" key="3">
    <source>
        <dbReference type="ARBA" id="ARBA00022553"/>
    </source>
</evidence>
<comment type="caution">
    <text evidence="11">The sequence shown here is derived from an EMBL/GenBank/DDBJ whole genome shotgun (WGS) entry which is preliminary data.</text>
</comment>
<keyword evidence="7" id="KW-0067">ATP-binding</keyword>
<dbReference type="PANTHER" id="PTHR24421:SF10">
    <property type="entry name" value="NITRATE_NITRITE SENSOR PROTEIN NARQ"/>
    <property type="match status" value="1"/>
</dbReference>
<dbReference type="InterPro" id="IPR036890">
    <property type="entry name" value="HATPase_C_sf"/>
</dbReference>
<dbReference type="InterPro" id="IPR050482">
    <property type="entry name" value="Sensor_HK_TwoCompSys"/>
</dbReference>
<dbReference type="Proteomes" id="UP000239494">
    <property type="component" value="Unassembled WGS sequence"/>
</dbReference>
<proteinExistence type="predicted"/>
<organism evidence="11 12">
    <name type="scientific">Umezawaea tangerina</name>
    <dbReference type="NCBI Taxonomy" id="84725"/>
    <lineage>
        <taxon>Bacteria</taxon>
        <taxon>Bacillati</taxon>
        <taxon>Actinomycetota</taxon>
        <taxon>Actinomycetes</taxon>
        <taxon>Pseudonocardiales</taxon>
        <taxon>Pseudonocardiaceae</taxon>
        <taxon>Umezawaea</taxon>
    </lineage>
</organism>
<evidence type="ECO:0000256" key="6">
    <source>
        <dbReference type="ARBA" id="ARBA00022777"/>
    </source>
</evidence>
<feature type="transmembrane region" description="Helical" evidence="9">
    <location>
        <begin position="142"/>
        <end position="159"/>
    </location>
</feature>
<evidence type="ECO:0000256" key="2">
    <source>
        <dbReference type="ARBA" id="ARBA00012438"/>
    </source>
</evidence>
<evidence type="ECO:0000256" key="7">
    <source>
        <dbReference type="ARBA" id="ARBA00022840"/>
    </source>
</evidence>
<dbReference type="Gene3D" id="3.30.565.10">
    <property type="entry name" value="Histidine kinase-like ATPase, C-terminal domain"/>
    <property type="match status" value="1"/>
</dbReference>
<keyword evidence="9" id="KW-0472">Membrane</keyword>
<feature type="transmembrane region" description="Helical" evidence="9">
    <location>
        <begin position="113"/>
        <end position="130"/>
    </location>
</feature>
<keyword evidence="12" id="KW-1185">Reference proteome</keyword>
<evidence type="ECO:0000313" key="12">
    <source>
        <dbReference type="Proteomes" id="UP000239494"/>
    </source>
</evidence>
<name>A0A2T0T1B3_9PSEU</name>
<dbReference type="GO" id="GO:0046983">
    <property type="term" value="F:protein dimerization activity"/>
    <property type="evidence" value="ECO:0007669"/>
    <property type="project" value="InterPro"/>
</dbReference>
<dbReference type="EMBL" id="PVTF01000007">
    <property type="protein sequence ID" value="PRY39454.1"/>
    <property type="molecule type" value="Genomic_DNA"/>
</dbReference>
<evidence type="ECO:0000256" key="8">
    <source>
        <dbReference type="ARBA" id="ARBA00023012"/>
    </source>
</evidence>
<dbReference type="SUPFAM" id="SSF55874">
    <property type="entry name" value="ATPase domain of HSP90 chaperone/DNA topoisomerase II/histidine kinase"/>
    <property type="match status" value="1"/>
</dbReference>
<dbReference type="EC" id="2.7.13.3" evidence="2"/>
<dbReference type="GO" id="GO:0005524">
    <property type="term" value="F:ATP binding"/>
    <property type="evidence" value="ECO:0007669"/>
    <property type="project" value="UniProtKB-KW"/>
</dbReference>
<protein>
    <recommendedName>
        <fullName evidence="2">histidine kinase</fullName>
        <ecNumber evidence="2">2.7.13.3</ecNumber>
    </recommendedName>
</protein>
<evidence type="ECO:0000256" key="1">
    <source>
        <dbReference type="ARBA" id="ARBA00000085"/>
    </source>
</evidence>
<evidence type="ECO:0000259" key="10">
    <source>
        <dbReference type="Pfam" id="PF07730"/>
    </source>
</evidence>